<protein>
    <submittedName>
        <fullName evidence="2">Uncharacterized protein</fullName>
    </submittedName>
</protein>
<evidence type="ECO:0000313" key="2">
    <source>
        <dbReference type="EMBL" id="KAK3551807.1"/>
    </source>
</evidence>
<dbReference type="AlphaFoldDB" id="A0AAE0VEI0"/>
<feature type="region of interest" description="Disordered" evidence="1">
    <location>
        <begin position="120"/>
        <end position="148"/>
    </location>
</feature>
<dbReference type="Proteomes" id="UP001274896">
    <property type="component" value="Unassembled WGS sequence"/>
</dbReference>
<evidence type="ECO:0000256" key="1">
    <source>
        <dbReference type="SAM" id="MobiDB-lite"/>
    </source>
</evidence>
<gene>
    <name evidence="2" type="ORF">QTP70_027228</name>
</gene>
<reference evidence="2" key="1">
    <citation type="submission" date="2023-06" db="EMBL/GenBank/DDBJ databases">
        <title>Male Hemibagrus guttatus genome.</title>
        <authorList>
            <person name="Bian C."/>
        </authorList>
    </citation>
    <scope>NUCLEOTIDE SEQUENCE</scope>
    <source>
        <strain evidence="2">Male_cb2023</strain>
        <tissue evidence="2">Muscle</tissue>
    </source>
</reference>
<proteinExistence type="predicted"/>
<keyword evidence="3" id="KW-1185">Reference proteome</keyword>
<name>A0AAE0VEI0_9TELE</name>
<organism evidence="2 3">
    <name type="scientific">Hemibagrus guttatus</name>
    <dbReference type="NCBI Taxonomy" id="175788"/>
    <lineage>
        <taxon>Eukaryota</taxon>
        <taxon>Metazoa</taxon>
        <taxon>Chordata</taxon>
        <taxon>Craniata</taxon>
        <taxon>Vertebrata</taxon>
        <taxon>Euteleostomi</taxon>
        <taxon>Actinopterygii</taxon>
        <taxon>Neopterygii</taxon>
        <taxon>Teleostei</taxon>
        <taxon>Ostariophysi</taxon>
        <taxon>Siluriformes</taxon>
        <taxon>Bagridae</taxon>
        <taxon>Hemibagrus</taxon>
    </lineage>
</organism>
<sequence>MFYTGYPPIFLGLGPTLHPVAGNRTQAFHMIDTKKTVAKYPASLQDVIEGDIVGSRYHSLAQQIQNRIENVKRPSVLKTRKCNRTEDSDTEDIPPERKAAVQDTAVCFFSINPKKGTKFELRKNKKQLPVNRRPYTHSIPSDHEWRAD</sequence>
<dbReference type="EMBL" id="JAUCMX010000003">
    <property type="protein sequence ID" value="KAK3551807.1"/>
    <property type="molecule type" value="Genomic_DNA"/>
</dbReference>
<comment type="caution">
    <text evidence="2">The sequence shown here is derived from an EMBL/GenBank/DDBJ whole genome shotgun (WGS) entry which is preliminary data.</text>
</comment>
<evidence type="ECO:0000313" key="3">
    <source>
        <dbReference type="Proteomes" id="UP001274896"/>
    </source>
</evidence>
<accession>A0AAE0VEI0</accession>